<name>A0A3N4HMA0_ASCIM</name>
<dbReference type="EMBL" id="ML119838">
    <property type="protein sequence ID" value="RPA72970.1"/>
    <property type="molecule type" value="Genomic_DNA"/>
</dbReference>
<protein>
    <submittedName>
        <fullName evidence="1">Uncharacterized protein</fullName>
    </submittedName>
</protein>
<sequence>MHPGHAFASPTRWSTYMIGSLAWRKQDSVSGCEKFVCWQTFISLKPYPCTMEKPASVRLAEYIYQNGFQVQEGFECHDCSVKLGPFPTCRFIVFAIDEDSGRDVYPLSCANAIAVECYEGAMWPKGEPDPNKYYESNLQRVLSILGLEVTVCSNESREMQRATVKKRPLNEIVQREHRIQGKVRREEEE</sequence>
<keyword evidence="2" id="KW-1185">Reference proteome</keyword>
<evidence type="ECO:0000313" key="2">
    <source>
        <dbReference type="Proteomes" id="UP000275078"/>
    </source>
</evidence>
<accession>A0A3N4HMA0</accession>
<dbReference type="Proteomes" id="UP000275078">
    <property type="component" value="Unassembled WGS sequence"/>
</dbReference>
<evidence type="ECO:0000313" key="1">
    <source>
        <dbReference type="EMBL" id="RPA72970.1"/>
    </source>
</evidence>
<reference evidence="1 2" key="1">
    <citation type="journal article" date="2018" name="Nat. Ecol. Evol.">
        <title>Pezizomycetes genomes reveal the molecular basis of ectomycorrhizal truffle lifestyle.</title>
        <authorList>
            <person name="Murat C."/>
            <person name="Payen T."/>
            <person name="Noel B."/>
            <person name="Kuo A."/>
            <person name="Morin E."/>
            <person name="Chen J."/>
            <person name="Kohler A."/>
            <person name="Krizsan K."/>
            <person name="Balestrini R."/>
            <person name="Da Silva C."/>
            <person name="Montanini B."/>
            <person name="Hainaut M."/>
            <person name="Levati E."/>
            <person name="Barry K.W."/>
            <person name="Belfiori B."/>
            <person name="Cichocki N."/>
            <person name="Clum A."/>
            <person name="Dockter R.B."/>
            <person name="Fauchery L."/>
            <person name="Guy J."/>
            <person name="Iotti M."/>
            <person name="Le Tacon F."/>
            <person name="Lindquist E.A."/>
            <person name="Lipzen A."/>
            <person name="Malagnac F."/>
            <person name="Mello A."/>
            <person name="Molinier V."/>
            <person name="Miyauchi S."/>
            <person name="Poulain J."/>
            <person name="Riccioni C."/>
            <person name="Rubini A."/>
            <person name="Sitrit Y."/>
            <person name="Splivallo R."/>
            <person name="Traeger S."/>
            <person name="Wang M."/>
            <person name="Zifcakova L."/>
            <person name="Wipf D."/>
            <person name="Zambonelli A."/>
            <person name="Paolocci F."/>
            <person name="Nowrousian M."/>
            <person name="Ottonello S."/>
            <person name="Baldrian P."/>
            <person name="Spatafora J.W."/>
            <person name="Henrissat B."/>
            <person name="Nagy L.G."/>
            <person name="Aury J.M."/>
            <person name="Wincker P."/>
            <person name="Grigoriev I.V."/>
            <person name="Bonfante P."/>
            <person name="Martin F.M."/>
        </authorList>
    </citation>
    <scope>NUCLEOTIDE SEQUENCE [LARGE SCALE GENOMIC DNA]</scope>
    <source>
        <strain evidence="1 2">RN42</strain>
    </source>
</reference>
<dbReference type="AlphaFoldDB" id="A0A3N4HMA0"/>
<proteinExistence type="predicted"/>
<organism evidence="1 2">
    <name type="scientific">Ascobolus immersus RN42</name>
    <dbReference type="NCBI Taxonomy" id="1160509"/>
    <lineage>
        <taxon>Eukaryota</taxon>
        <taxon>Fungi</taxon>
        <taxon>Dikarya</taxon>
        <taxon>Ascomycota</taxon>
        <taxon>Pezizomycotina</taxon>
        <taxon>Pezizomycetes</taxon>
        <taxon>Pezizales</taxon>
        <taxon>Ascobolaceae</taxon>
        <taxon>Ascobolus</taxon>
    </lineage>
</organism>
<gene>
    <name evidence="1" type="ORF">BJ508DRAFT_314237</name>
</gene>